<comment type="caution">
    <text evidence="5">The sequence shown here is derived from an EMBL/GenBank/DDBJ whole genome shotgun (WGS) entry which is preliminary data.</text>
</comment>
<keyword evidence="6" id="KW-1185">Reference proteome</keyword>
<evidence type="ECO:0000313" key="5">
    <source>
        <dbReference type="EMBL" id="MFC5380038.1"/>
    </source>
</evidence>
<reference evidence="6" key="1">
    <citation type="journal article" date="2019" name="Int. J. Syst. Evol. Microbiol.">
        <title>The Global Catalogue of Microorganisms (GCM) 10K type strain sequencing project: providing services to taxonomists for standard genome sequencing and annotation.</title>
        <authorList>
            <consortium name="The Broad Institute Genomics Platform"/>
            <consortium name="The Broad Institute Genome Sequencing Center for Infectious Disease"/>
            <person name="Wu L."/>
            <person name="Ma J."/>
        </authorList>
    </citation>
    <scope>NUCLEOTIDE SEQUENCE [LARGE SCALE GENOMIC DNA]</scope>
    <source>
        <strain evidence="6">CCUG 43114</strain>
    </source>
</reference>
<dbReference type="Pfam" id="PF10646">
    <property type="entry name" value="Germane"/>
    <property type="match status" value="1"/>
</dbReference>
<feature type="domain" description="Bacterial spore germination immunoglobulin-like" evidence="4">
    <location>
        <begin position="299"/>
        <end position="377"/>
    </location>
</feature>
<sequence length="395" mass="39877">MRERDERRGHGRPDDATEAALRRHLAERADAVDAGAPPRVADLLAAAPARRWPAAVGIAAAVGVLVAATAVAVQVPTADDPVVAASPSQTTTGPVATSSAPTTPAPTTSVSRPSTAPTAAGPTAVSTTDDVAPTADPTGPAPSDPQQVLVWVSRPEASGAELRVVPERRTVDTGDGSTEARVAAALRALLSGPPADPDHVSGWWWEDDGVAAPWDGSGEIGVSLGEDGTTVDVPRAATGAPLGSFGTATAVQELVRTVVSNGGTAPVTVLVDGGPAELWGAVLLDAPVAPETGLLAGGWVLDPWQGQRLPAGTVRVSGTATAFEGTVSWQVREGTGAVVDSGFTQAGANGEYGPFSFTTDLGPGEYTVRVFTESMSGDEGAPVLWESTTDITVVG</sequence>
<dbReference type="Proteomes" id="UP001596122">
    <property type="component" value="Unassembled WGS sequence"/>
</dbReference>
<feature type="transmembrane region" description="Helical" evidence="2">
    <location>
        <begin position="52"/>
        <end position="73"/>
    </location>
</feature>
<evidence type="ECO:0000259" key="3">
    <source>
        <dbReference type="Pfam" id="PF10646"/>
    </source>
</evidence>
<dbReference type="EMBL" id="JBHSLD010000004">
    <property type="protein sequence ID" value="MFC5380038.1"/>
    <property type="molecule type" value="Genomic_DNA"/>
</dbReference>
<organism evidence="5 6">
    <name type="scientific">Aquipuribacter nitratireducens</name>
    <dbReference type="NCBI Taxonomy" id="650104"/>
    <lineage>
        <taxon>Bacteria</taxon>
        <taxon>Bacillati</taxon>
        <taxon>Actinomycetota</taxon>
        <taxon>Actinomycetes</taxon>
        <taxon>Micrococcales</taxon>
        <taxon>Intrasporangiaceae</taxon>
        <taxon>Aquipuribacter</taxon>
    </lineage>
</organism>
<name>A0ABW0GJJ6_9MICO</name>
<feature type="domain" description="GerMN" evidence="3">
    <location>
        <begin position="160"/>
        <end position="276"/>
    </location>
</feature>
<keyword evidence="2" id="KW-1133">Transmembrane helix</keyword>
<feature type="compositionally biased region" description="Low complexity" evidence="1">
    <location>
        <begin position="83"/>
        <end position="138"/>
    </location>
</feature>
<feature type="region of interest" description="Disordered" evidence="1">
    <location>
        <begin position="83"/>
        <end position="146"/>
    </location>
</feature>
<keyword evidence="2" id="KW-0472">Membrane</keyword>
<evidence type="ECO:0000313" key="6">
    <source>
        <dbReference type="Proteomes" id="UP001596122"/>
    </source>
</evidence>
<evidence type="ECO:0000256" key="1">
    <source>
        <dbReference type="SAM" id="MobiDB-lite"/>
    </source>
</evidence>
<dbReference type="RefSeq" id="WP_340271380.1">
    <property type="nucleotide sequence ID" value="NZ_JBBEOG010000011.1"/>
</dbReference>
<evidence type="ECO:0000256" key="2">
    <source>
        <dbReference type="SAM" id="Phobius"/>
    </source>
</evidence>
<dbReference type="InterPro" id="IPR019606">
    <property type="entry name" value="GerMN"/>
</dbReference>
<keyword evidence="2" id="KW-0812">Transmembrane</keyword>
<proteinExistence type="predicted"/>
<protein>
    <submittedName>
        <fullName evidence="5">Gmad2 immunoglobulin-like domain-containing protein</fullName>
    </submittedName>
</protein>
<evidence type="ECO:0000259" key="4">
    <source>
        <dbReference type="Pfam" id="PF10648"/>
    </source>
</evidence>
<accession>A0ABW0GJJ6</accession>
<dbReference type="Pfam" id="PF10648">
    <property type="entry name" value="Gmad2"/>
    <property type="match status" value="1"/>
</dbReference>
<dbReference type="InterPro" id="IPR018911">
    <property type="entry name" value="Gmad2_Ig-like_dom"/>
</dbReference>
<gene>
    <name evidence="5" type="ORF">ACFPJ6_04480</name>
</gene>